<dbReference type="RefSeq" id="WP_025226284.1">
    <property type="nucleotide sequence ID" value="NZ_CP007139.1"/>
</dbReference>
<dbReference type="KEGG" id="fgi:OP10G_1754"/>
<protein>
    <submittedName>
        <fullName evidence="1">Uncharacterized protein</fullName>
    </submittedName>
</protein>
<evidence type="ECO:0000313" key="1">
    <source>
        <dbReference type="EMBL" id="AIE85122.1"/>
    </source>
</evidence>
<dbReference type="EMBL" id="CP007139">
    <property type="protein sequence ID" value="AIE85122.1"/>
    <property type="molecule type" value="Genomic_DNA"/>
</dbReference>
<dbReference type="AlphaFoldDB" id="A0A068NP30"/>
<keyword evidence="2" id="KW-1185">Reference proteome</keyword>
<sequence>MLTTLLALIVAQQASPFPKNPDFDYSGIPMFDALGDMLQVRSHSATIDVGEKFADVATVTELRNLGGNPLRVHVTVPRYRLGPGTPKAPDFNISASINKHPLSLEPPQVRGGPLMLIGDAVQRHNELQTTLHLAPNTSYGFRTSYRIPVGRAGIDHKLRLVGYSLARSLPIGNLSISYRTAAASVFHLPRPIPDLGWQIGPRGAYAKLSNFTPNGQVTYVTFYSGEFEDIGNKR</sequence>
<proteinExistence type="predicted"/>
<reference evidence="1 2" key="1">
    <citation type="journal article" date="2014" name="PLoS ONE">
        <title>The first complete genome sequence of the class fimbriimonadia in the phylum armatimonadetes.</title>
        <authorList>
            <person name="Hu Z.Y."/>
            <person name="Wang Y.Z."/>
            <person name="Im W.T."/>
            <person name="Wang S.Y."/>
            <person name="Zhao G.P."/>
            <person name="Zheng H.J."/>
            <person name="Quan Z.X."/>
        </authorList>
    </citation>
    <scope>NUCLEOTIDE SEQUENCE [LARGE SCALE GENOMIC DNA]</scope>
    <source>
        <strain evidence="1">Gsoil 348</strain>
    </source>
</reference>
<dbReference type="Proteomes" id="UP000027982">
    <property type="component" value="Chromosome"/>
</dbReference>
<dbReference type="HOGENOM" id="CLU_1183623_0_0_0"/>
<organism evidence="1 2">
    <name type="scientific">Fimbriimonas ginsengisoli Gsoil 348</name>
    <dbReference type="NCBI Taxonomy" id="661478"/>
    <lineage>
        <taxon>Bacteria</taxon>
        <taxon>Bacillati</taxon>
        <taxon>Armatimonadota</taxon>
        <taxon>Fimbriimonadia</taxon>
        <taxon>Fimbriimonadales</taxon>
        <taxon>Fimbriimonadaceae</taxon>
        <taxon>Fimbriimonas</taxon>
    </lineage>
</organism>
<accession>A0A068NP30</accession>
<name>A0A068NP30_FIMGI</name>
<gene>
    <name evidence="1" type="ORF">OP10G_1754</name>
</gene>
<evidence type="ECO:0000313" key="2">
    <source>
        <dbReference type="Proteomes" id="UP000027982"/>
    </source>
</evidence>